<dbReference type="GO" id="GO:0005737">
    <property type="term" value="C:cytoplasm"/>
    <property type="evidence" value="ECO:0007669"/>
    <property type="project" value="TreeGrafter"/>
</dbReference>
<evidence type="ECO:0000256" key="3">
    <source>
        <dbReference type="ARBA" id="ARBA00023002"/>
    </source>
</evidence>
<dbReference type="InterPro" id="IPR008927">
    <property type="entry name" value="6-PGluconate_DH-like_C_sf"/>
</dbReference>
<gene>
    <name evidence="8" type="ORF">N7515_005992</name>
</gene>
<evidence type="ECO:0000256" key="4">
    <source>
        <dbReference type="RuleBase" id="RU362068"/>
    </source>
</evidence>
<dbReference type="Gene3D" id="3.40.50.720">
    <property type="entry name" value="NAD(P)-binding Rossmann-like Domain"/>
    <property type="match status" value="1"/>
</dbReference>
<comment type="caution">
    <text evidence="8">The sequence shown here is derived from an EMBL/GenBank/DDBJ whole genome shotgun (WGS) entry which is preliminary data.</text>
</comment>
<dbReference type="Gene3D" id="1.10.1040.10">
    <property type="entry name" value="N-(1-d-carboxylethyl)-l-norvaline Dehydrogenase, domain 2"/>
    <property type="match status" value="1"/>
</dbReference>
<feature type="transmembrane region" description="Helical" evidence="5">
    <location>
        <begin position="7"/>
        <end position="24"/>
    </location>
</feature>
<keyword evidence="5" id="KW-0472">Membrane</keyword>
<dbReference type="GeneID" id="81405906"/>
<dbReference type="PANTHER" id="PTHR21708:SF40">
    <property type="entry name" value="REDUCTASE FAMILY PROTEIN, PUTATIVE (AFU_ORTHOLOGUE AFUA_2G14497)-RELATED"/>
    <property type="match status" value="1"/>
</dbReference>
<feature type="domain" description="Ketopantoate reductase N-terminal" evidence="6">
    <location>
        <begin position="7"/>
        <end position="155"/>
    </location>
</feature>
<dbReference type="RefSeq" id="XP_056520332.1">
    <property type="nucleotide sequence ID" value="XM_056666736.1"/>
</dbReference>
<reference evidence="8" key="1">
    <citation type="submission" date="2022-11" db="EMBL/GenBank/DDBJ databases">
        <authorList>
            <person name="Petersen C."/>
        </authorList>
    </citation>
    <scope>NUCLEOTIDE SEQUENCE</scope>
    <source>
        <strain evidence="8">IBT 22155</strain>
    </source>
</reference>
<comment type="similarity">
    <text evidence="1 4">Belongs to the ketopantoate reductase family.</text>
</comment>
<dbReference type="Pfam" id="PF02558">
    <property type="entry name" value="ApbA"/>
    <property type="match status" value="1"/>
</dbReference>
<name>A0A9W9GU82_9EURO</name>
<feature type="domain" description="Ketopantoate reductase C-terminal" evidence="7">
    <location>
        <begin position="188"/>
        <end position="311"/>
    </location>
</feature>
<dbReference type="SUPFAM" id="SSF51735">
    <property type="entry name" value="NAD(P)-binding Rossmann-fold domains"/>
    <property type="match status" value="1"/>
</dbReference>
<dbReference type="InterPro" id="IPR013328">
    <property type="entry name" value="6PGD_dom2"/>
</dbReference>
<dbReference type="FunFam" id="3.40.50.720:FF:000609">
    <property type="entry name" value="2-dehydropantoate 2-reductase"/>
    <property type="match status" value="1"/>
</dbReference>
<dbReference type="GO" id="GO:0015940">
    <property type="term" value="P:pantothenate biosynthetic process"/>
    <property type="evidence" value="ECO:0007669"/>
    <property type="project" value="InterPro"/>
</dbReference>
<evidence type="ECO:0000313" key="8">
    <source>
        <dbReference type="EMBL" id="KAJ5129953.1"/>
    </source>
</evidence>
<dbReference type="NCBIfam" id="TIGR00745">
    <property type="entry name" value="apbA_panE"/>
    <property type="match status" value="1"/>
</dbReference>
<dbReference type="InterPro" id="IPR036291">
    <property type="entry name" value="NAD(P)-bd_dom_sf"/>
</dbReference>
<dbReference type="InterPro" id="IPR013332">
    <property type="entry name" value="KPR_N"/>
</dbReference>
<dbReference type="PANTHER" id="PTHR21708">
    <property type="entry name" value="PROBABLE 2-DEHYDROPANTOATE 2-REDUCTASE"/>
    <property type="match status" value="1"/>
</dbReference>
<dbReference type="InterPro" id="IPR003710">
    <property type="entry name" value="ApbA"/>
</dbReference>
<evidence type="ECO:0000259" key="7">
    <source>
        <dbReference type="Pfam" id="PF08546"/>
    </source>
</evidence>
<proteinExistence type="inferred from homology"/>
<dbReference type="AlphaFoldDB" id="A0A9W9GU82"/>
<comment type="catalytic activity">
    <reaction evidence="4">
        <text>(R)-pantoate + NADP(+) = 2-dehydropantoate + NADPH + H(+)</text>
        <dbReference type="Rhea" id="RHEA:16233"/>
        <dbReference type="ChEBI" id="CHEBI:11561"/>
        <dbReference type="ChEBI" id="CHEBI:15378"/>
        <dbReference type="ChEBI" id="CHEBI:15980"/>
        <dbReference type="ChEBI" id="CHEBI:57783"/>
        <dbReference type="ChEBI" id="CHEBI:58349"/>
        <dbReference type="EC" id="1.1.1.169"/>
    </reaction>
</comment>
<keyword evidence="9" id="KW-1185">Reference proteome</keyword>
<protein>
    <recommendedName>
        <fullName evidence="4">2-dehydropantoate 2-reductase</fullName>
        <ecNumber evidence="4">1.1.1.169</ecNumber>
    </recommendedName>
    <alternativeName>
        <fullName evidence="4">Ketopantoate reductase</fullName>
    </alternativeName>
</protein>
<dbReference type="Pfam" id="PF08546">
    <property type="entry name" value="ApbA_C"/>
    <property type="match status" value="1"/>
</dbReference>
<dbReference type="EMBL" id="JAPQKL010000005">
    <property type="protein sequence ID" value="KAJ5129953.1"/>
    <property type="molecule type" value="Genomic_DNA"/>
</dbReference>
<dbReference type="EC" id="1.1.1.169" evidence="4"/>
<keyword evidence="3 4" id="KW-0560">Oxidoreductase</keyword>
<dbReference type="FunFam" id="1.10.1040.10:FF:000017">
    <property type="entry name" value="2-dehydropantoate 2-reductase"/>
    <property type="match status" value="1"/>
</dbReference>
<evidence type="ECO:0000256" key="1">
    <source>
        <dbReference type="ARBA" id="ARBA00007870"/>
    </source>
</evidence>
<dbReference type="InterPro" id="IPR051402">
    <property type="entry name" value="KPR-Related"/>
</dbReference>
<dbReference type="Proteomes" id="UP001149079">
    <property type="component" value="Unassembled WGS sequence"/>
</dbReference>
<evidence type="ECO:0000259" key="6">
    <source>
        <dbReference type="Pfam" id="PF02558"/>
    </source>
</evidence>
<keyword evidence="2 4" id="KW-0521">NADP</keyword>
<dbReference type="GO" id="GO:0008677">
    <property type="term" value="F:2-dehydropantoate 2-reductase activity"/>
    <property type="evidence" value="ECO:0007669"/>
    <property type="project" value="UniProtKB-EC"/>
</dbReference>
<dbReference type="OrthoDB" id="3609at2759"/>
<reference evidence="8" key="2">
    <citation type="journal article" date="2023" name="IMA Fungus">
        <title>Comparative genomic study of the Penicillium genus elucidates a diverse pangenome and 15 lateral gene transfer events.</title>
        <authorList>
            <person name="Petersen C."/>
            <person name="Sorensen T."/>
            <person name="Nielsen M.R."/>
            <person name="Sondergaard T.E."/>
            <person name="Sorensen J.L."/>
            <person name="Fitzpatrick D.A."/>
            <person name="Frisvad J.C."/>
            <person name="Nielsen K.L."/>
        </authorList>
    </citation>
    <scope>NUCLEOTIDE SEQUENCE</scope>
    <source>
        <strain evidence="8">IBT 22155</strain>
    </source>
</reference>
<dbReference type="SUPFAM" id="SSF48179">
    <property type="entry name" value="6-phosphogluconate dehydrogenase C-terminal domain-like"/>
    <property type="match status" value="1"/>
</dbReference>
<organism evidence="8 9">
    <name type="scientific">Penicillium bovifimosum</name>
    <dbReference type="NCBI Taxonomy" id="126998"/>
    <lineage>
        <taxon>Eukaryota</taxon>
        <taxon>Fungi</taxon>
        <taxon>Dikarya</taxon>
        <taxon>Ascomycota</taxon>
        <taxon>Pezizomycotina</taxon>
        <taxon>Eurotiomycetes</taxon>
        <taxon>Eurotiomycetidae</taxon>
        <taxon>Eurotiales</taxon>
        <taxon>Aspergillaceae</taxon>
        <taxon>Penicillium</taxon>
    </lineage>
</organism>
<comment type="function">
    <text evidence="4">Catalyzes the NADPH-dependent reduction of ketopantoate into pantoic acid.</text>
</comment>
<sequence>MSDSIDVLVYGLGAIGSFYAFILSRTERVRLTVVARSNYEAVRANGITIKSEIHGEHTFHPYRVVKSVAEVGPVHYLVCANKAIDQDEHAAQLHPAVDENTSIVIIQNGVGNEEPFRKYFPHASIISCVTWVGANQTSPGVVEHHSSEDTQIGLYHNPTIGYEIEQLRLETFAELFCNGKTKFQILENIQIRRWEKVVWNVAWNSITTLTMMDTQSWLHSSQDAEPFTRKLMQEVINVARACAVPLKDSLVDELMDKINSMPGIGSSMQTDCKCGRPLEIDVILGFPFKKSRELGISAPFLETLYVLLRAVDCRLRAGK</sequence>
<keyword evidence="5" id="KW-0812">Transmembrane</keyword>
<dbReference type="InterPro" id="IPR013752">
    <property type="entry name" value="KPA_reductase"/>
</dbReference>
<accession>A0A9W9GU82</accession>
<evidence type="ECO:0000313" key="9">
    <source>
        <dbReference type="Proteomes" id="UP001149079"/>
    </source>
</evidence>
<evidence type="ECO:0000256" key="2">
    <source>
        <dbReference type="ARBA" id="ARBA00022857"/>
    </source>
</evidence>
<evidence type="ECO:0000256" key="5">
    <source>
        <dbReference type="SAM" id="Phobius"/>
    </source>
</evidence>
<keyword evidence="5" id="KW-1133">Transmembrane helix</keyword>